<evidence type="ECO:0000256" key="1">
    <source>
        <dbReference type="SAM" id="SignalP"/>
    </source>
</evidence>
<dbReference type="Proteomes" id="UP000260983">
    <property type="component" value="Unassembled WGS sequence"/>
</dbReference>
<feature type="signal peptide" evidence="1">
    <location>
        <begin position="1"/>
        <end position="17"/>
    </location>
</feature>
<keyword evidence="1" id="KW-0732">Signal</keyword>
<dbReference type="EMBL" id="QSUL01000002">
    <property type="protein sequence ID" value="RGN39301.1"/>
    <property type="molecule type" value="Genomic_DNA"/>
</dbReference>
<evidence type="ECO:0000313" key="3">
    <source>
        <dbReference type="Proteomes" id="UP000260983"/>
    </source>
</evidence>
<feature type="chain" id="PRO_5017709016" description="DUF4876 domain-containing protein" evidence="1">
    <location>
        <begin position="18"/>
        <end position="861"/>
    </location>
</feature>
<comment type="caution">
    <text evidence="2">The sequence shown here is derived from an EMBL/GenBank/DDBJ whole genome shotgun (WGS) entry which is preliminary data.</text>
</comment>
<dbReference type="RefSeq" id="WP_117723287.1">
    <property type="nucleotide sequence ID" value="NZ_QSUL01000002.1"/>
</dbReference>
<name>A0A3E5BNZ3_9BACE</name>
<evidence type="ECO:0000313" key="2">
    <source>
        <dbReference type="EMBL" id="RGN39301.1"/>
    </source>
</evidence>
<gene>
    <name evidence="2" type="ORF">DXB65_02940</name>
</gene>
<protein>
    <recommendedName>
        <fullName evidence="4">DUF4876 domain-containing protein</fullName>
    </recommendedName>
</protein>
<dbReference type="AlphaFoldDB" id="A0A3E5BNZ3"/>
<evidence type="ECO:0008006" key="4">
    <source>
        <dbReference type="Google" id="ProtNLM"/>
    </source>
</evidence>
<proteinExistence type="predicted"/>
<organism evidence="2 3">
    <name type="scientific">Bacteroides oleiciplenus</name>
    <dbReference type="NCBI Taxonomy" id="626931"/>
    <lineage>
        <taxon>Bacteria</taxon>
        <taxon>Pseudomonadati</taxon>
        <taxon>Bacteroidota</taxon>
        <taxon>Bacteroidia</taxon>
        <taxon>Bacteroidales</taxon>
        <taxon>Bacteroidaceae</taxon>
        <taxon>Bacteroides</taxon>
    </lineage>
</organism>
<accession>A0A3E5BNZ3</accession>
<reference evidence="2 3" key="1">
    <citation type="submission" date="2018-08" db="EMBL/GenBank/DDBJ databases">
        <title>A genome reference for cultivated species of the human gut microbiota.</title>
        <authorList>
            <person name="Zou Y."/>
            <person name="Xue W."/>
            <person name="Luo G."/>
        </authorList>
    </citation>
    <scope>NUCLEOTIDE SEQUENCE [LARGE SCALE GENOMIC DNA]</scope>
    <source>
        <strain evidence="2 3">OM05-15BH</strain>
    </source>
</reference>
<sequence>MRKLYRCLFLLSALVLAGGMWSCSDDDDETESVVITQTSTDEASEVYATSATFKLATMGVESFAYQVVEGADATAPAGEVIYAEAQENNTIISAEDGDNEVTVYGLEGNKTYTVFFALKKGAEYIVKSQTITTPAYTRLITIIDTKPYSIKVHIEVPESTYYKFTFGRRDMYQAQKDQFGMTDGDYVSYGELYKGSKTISLVDGEYLEENPEPNVDMPIQVLPGYPYVILVAECDADGNVLCEYDYGGGGDDWDLMKTTRSATAPLTDGYTDKCSDEGVTFNGKYAKQYLYGGSTLIESKIAIETTKITERTATFTIVPDEDVVTYVVNAMPLEEYEYYVTLCGERGMPTFMLTGSEMYTGSQIMSTNPDALPFEKGGKYKLIVIGTYSEDYSIQSMQTIDFTPFESTKPAAKLEITPKEDPDGSPWMVWFNIKASDKNCSYIKYLMNYMKEWYPMLNSGTDKEQLMKSYGNYVTEAEIIDAINSNEGYDIGFTSWEHMESMIMVAAFNEDEKMSVYEGNSTSLAEKNKERVESSLFNDLKGDWTATCQAQWQDYAGDYDQKISFKITLDGKPEQGPSSVSAMAPEDYNALFDYFKNSAMNNGQTETEATAYAKTKVSELFDEYKSEAVRYADKYRGQNRLVGLGFDAAHEYKNSWDLFCDLDYSAYDTEELFYDYGPKFFLEVSKDENGKDKIELNADQSRVAPLSAWQAYEINFLGYNSANFNNAPLGRFPVTISEDKNTITIGGLEADGVLCYPSPAYYVMANYYTFVSQITSPITLTRGWTGVKENGTSAVKATNLAADSSKKGNTNRKGNRFMRTSLPWTKDGVLPLMPETTIKSASLKEKIQKKAAEVHAKMSKK</sequence>